<dbReference type="KEGG" id="vg:36841843"/>
<dbReference type="EMBL" id="MG011691">
    <property type="protein sequence ID" value="AVK77388.1"/>
    <property type="molecule type" value="Genomic_DNA"/>
</dbReference>
<evidence type="ECO:0000256" key="2">
    <source>
        <dbReference type="ARBA" id="ARBA00022485"/>
    </source>
</evidence>
<dbReference type="PANTHER" id="PTHR43076:SF1">
    <property type="entry name" value="LIPOYL SYNTHASE 2"/>
    <property type="match status" value="1"/>
</dbReference>
<proteinExistence type="predicted"/>
<organism evidence="4">
    <name type="scientific">Pandoravirus macleodensis</name>
    <dbReference type="NCBI Taxonomy" id="2107707"/>
    <lineage>
        <taxon>Viruses</taxon>
        <taxon>Pandoravirus</taxon>
    </lineage>
</organism>
<accession>A0A2U7UFW1</accession>
<comment type="cofactor">
    <cofactor evidence="1">
        <name>[4Fe-4S] cluster</name>
        <dbReference type="ChEBI" id="CHEBI:49883"/>
    </cofactor>
</comment>
<evidence type="ECO:0000256" key="3">
    <source>
        <dbReference type="SAM" id="MobiDB-lite"/>
    </source>
</evidence>
<keyword evidence="2" id="KW-0408">Iron</keyword>
<name>A0A2U7UFW1_9VIRU</name>
<protein>
    <submittedName>
        <fullName evidence="4">Aminodeoxyfutalosine synthase</fullName>
    </submittedName>
</protein>
<gene>
    <name evidence="4" type="ORF">pmac_cds_700</name>
</gene>
<keyword evidence="2" id="KW-0004">4Fe-4S</keyword>
<dbReference type="RefSeq" id="YP_009481384.1">
    <property type="nucleotide sequence ID" value="NC_037665.1"/>
</dbReference>
<reference evidence="4" key="1">
    <citation type="journal article" date="2018" name="Nat. Commun.">
        <title>Diversity and evolution of the emerging Pandoraviridae family.</title>
        <authorList>
            <person name="Legendre M."/>
            <person name="Fabre E."/>
            <person name="Poirot O."/>
            <person name="Jeudy S."/>
            <person name="Lartigue A."/>
            <person name="Alempic J.M."/>
            <person name="Beucher L."/>
            <person name="Philippe N."/>
            <person name="Bertaux L."/>
            <person name="Christo-Foroux E."/>
            <person name="Labadie K."/>
            <person name="Coute Y."/>
            <person name="Abergel C."/>
            <person name="Claverie J.M."/>
        </authorList>
    </citation>
    <scope>NUCLEOTIDE SEQUENCE [LARGE SCALE GENOMIC DNA]</scope>
    <source>
        <strain evidence="4">Macleodensis</strain>
    </source>
</reference>
<dbReference type="GO" id="GO:0051539">
    <property type="term" value="F:4 iron, 4 sulfur cluster binding"/>
    <property type="evidence" value="ECO:0007669"/>
    <property type="project" value="UniProtKB-KW"/>
</dbReference>
<sequence>MQKKAICDIAKTSRAIASRGDPRLSAIADAVFARRPLTFEQGVYLYRHAPVAKVCRLADWRRRAYHGDHLYYSNAARLDVVDIDRQRRPRTHCLRQIHARTVVGDLLCSLLPMSSDNGIDDVVIASPLGAPPVPLPFDWWHNLVAAVHSIAPGARVNACASADVTAMAETAAMSVDAVLVRLAKSGLTSLGPDQMPLRGDKASLDHWLHVHERAHALGIGSEVALPNRARNRRCEQRVEQMLALRSLQEKSIAKGGKGFRAVATGSRTAFAIERASAATRHDDLRDRAIARLMLDNVQHILGPPLLLFGGTKTASARVIAAAHGGADDLGHVAPDNEGILRGVVDASGFSQTRRYTRYPFARVGWTMPALDDFYGDEDDRDGKDCQSDDDDNQGDDDDDSFVWAGHS</sequence>
<evidence type="ECO:0000256" key="1">
    <source>
        <dbReference type="ARBA" id="ARBA00001966"/>
    </source>
</evidence>
<dbReference type="GO" id="GO:0044689">
    <property type="term" value="F:7,8-didemethyl-8-hydroxy-5-deazariboflavin synthase activity"/>
    <property type="evidence" value="ECO:0007669"/>
    <property type="project" value="TreeGrafter"/>
</dbReference>
<keyword evidence="2" id="KW-0479">Metal-binding</keyword>
<dbReference type="Proteomes" id="UP000249758">
    <property type="component" value="Segment"/>
</dbReference>
<dbReference type="PANTHER" id="PTHR43076">
    <property type="entry name" value="FO SYNTHASE (COFH)"/>
    <property type="match status" value="1"/>
</dbReference>
<feature type="compositionally biased region" description="Acidic residues" evidence="3">
    <location>
        <begin position="387"/>
        <end position="400"/>
    </location>
</feature>
<keyword evidence="2" id="KW-0411">Iron-sulfur</keyword>
<evidence type="ECO:0000313" key="4">
    <source>
        <dbReference type="EMBL" id="AVK77388.1"/>
    </source>
</evidence>
<dbReference type="GeneID" id="36841843"/>
<feature type="region of interest" description="Disordered" evidence="3">
    <location>
        <begin position="376"/>
        <end position="407"/>
    </location>
</feature>
<dbReference type="InterPro" id="IPR034405">
    <property type="entry name" value="F420"/>
</dbReference>